<dbReference type="Gene3D" id="3.40.630.30">
    <property type="match status" value="1"/>
</dbReference>
<evidence type="ECO:0000259" key="3">
    <source>
        <dbReference type="PROSITE" id="PS51186"/>
    </source>
</evidence>
<dbReference type="InterPro" id="IPR050832">
    <property type="entry name" value="Bact_Acetyltransf"/>
</dbReference>
<dbReference type="SUPFAM" id="SSF55729">
    <property type="entry name" value="Acyl-CoA N-acyltransferases (Nat)"/>
    <property type="match status" value="1"/>
</dbReference>
<dbReference type="GO" id="GO:0016747">
    <property type="term" value="F:acyltransferase activity, transferring groups other than amino-acyl groups"/>
    <property type="evidence" value="ECO:0007669"/>
    <property type="project" value="InterPro"/>
</dbReference>
<organism evidence="4 5">
    <name type="scientific">Planctopirus ephydatiae</name>
    <dbReference type="NCBI Taxonomy" id="2528019"/>
    <lineage>
        <taxon>Bacteria</taxon>
        <taxon>Pseudomonadati</taxon>
        <taxon>Planctomycetota</taxon>
        <taxon>Planctomycetia</taxon>
        <taxon>Planctomycetales</taxon>
        <taxon>Planctomycetaceae</taxon>
        <taxon>Planctopirus</taxon>
    </lineage>
</organism>
<dbReference type="Proteomes" id="UP000315349">
    <property type="component" value="Chromosome"/>
</dbReference>
<gene>
    <name evidence="4" type="primary">argA</name>
    <name evidence="4" type="ORF">Spb1_11490</name>
</gene>
<name>A0A518GL15_9PLAN</name>
<dbReference type="PANTHER" id="PTHR43877:SF8">
    <property type="entry name" value="N-ACETYLGLUTAMATE SYNTHASE-RELATED"/>
    <property type="match status" value="1"/>
</dbReference>
<dbReference type="CDD" id="cd04301">
    <property type="entry name" value="NAT_SF"/>
    <property type="match status" value="1"/>
</dbReference>
<evidence type="ECO:0000256" key="2">
    <source>
        <dbReference type="ARBA" id="ARBA00023315"/>
    </source>
</evidence>
<dbReference type="KEGG" id="peh:Spb1_11490"/>
<dbReference type="InterPro" id="IPR000182">
    <property type="entry name" value="GNAT_dom"/>
</dbReference>
<dbReference type="EC" id="2.3.1.1" evidence="4"/>
<dbReference type="AlphaFoldDB" id="A0A518GL15"/>
<dbReference type="InterPro" id="IPR016181">
    <property type="entry name" value="Acyl_CoA_acyltransferase"/>
</dbReference>
<dbReference type="RefSeq" id="WP_145296900.1">
    <property type="nucleotide sequence ID" value="NZ_CP036299.1"/>
</dbReference>
<dbReference type="OrthoDB" id="9775804at2"/>
<keyword evidence="5" id="KW-1185">Reference proteome</keyword>
<dbReference type="PROSITE" id="PS51186">
    <property type="entry name" value="GNAT"/>
    <property type="match status" value="1"/>
</dbReference>
<evidence type="ECO:0000256" key="1">
    <source>
        <dbReference type="ARBA" id="ARBA00022679"/>
    </source>
</evidence>
<sequence length="149" mass="16477">MSELTVRQALPADVPALAEFLIPFVAVGRLLPRTHDELEILTKHGFIAEIGGRIAGFAALEIYSPKLGELRSLAVSPIYQGRGVGRAVVQAVIDRAREQNVFEVLAITSTEDFFRKCGFDFTLPGERKALFYQTRPSYLEKPGEVLAED</sequence>
<feature type="domain" description="N-acetyltransferase" evidence="3">
    <location>
        <begin position="4"/>
        <end position="144"/>
    </location>
</feature>
<keyword evidence="1 4" id="KW-0808">Transferase</keyword>
<dbReference type="EMBL" id="CP036299">
    <property type="protein sequence ID" value="QDV29269.1"/>
    <property type="molecule type" value="Genomic_DNA"/>
</dbReference>
<dbReference type="PANTHER" id="PTHR43877">
    <property type="entry name" value="AMINOALKYLPHOSPHONATE N-ACETYLTRANSFERASE-RELATED-RELATED"/>
    <property type="match status" value="1"/>
</dbReference>
<protein>
    <submittedName>
        <fullName evidence="4">Amino-acid acetyltransferase</fullName>
        <ecNumber evidence="4">2.3.1.1</ecNumber>
    </submittedName>
</protein>
<reference evidence="4 5" key="1">
    <citation type="submission" date="2019-02" db="EMBL/GenBank/DDBJ databases">
        <title>Deep-cultivation of Planctomycetes and their phenomic and genomic characterization uncovers novel biology.</title>
        <authorList>
            <person name="Wiegand S."/>
            <person name="Jogler M."/>
            <person name="Boedeker C."/>
            <person name="Pinto D."/>
            <person name="Vollmers J."/>
            <person name="Rivas-Marin E."/>
            <person name="Kohn T."/>
            <person name="Peeters S.H."/>
            <person name="Heuer A."/>
            <person name="Rast P."/>
            <person name="Oberbeckmann S."/>
            <person name="Bunk B."/>
            <person name="Jeske O."/>
            <person name="Meyerdierks A."/>
            <person name="Storesund J.E."/>
            <person name="Kallscheuer N."/>
            <person name="Luecker S."/>
            <person name="Lage O.M."/>
            <person name="Pohl T."/>
            <person name="Merkel B.J."/>
            <person name="Hornburger P."/>
            <person name="Mueller R.-W."/>
            <person name="Bruemmer F."/>
            <person name="Labrenz M."/>
            <person name="Spormann A.M."/>
            <person name="Op den Camp H."/>
            <person name="Overmann J."/>
            <person name="Amann R."/>
            <person name="Jetten M.S.M."/>
            <person name="Mascher T."/>
            <person name="Medema M.H."/>
            <person name="Devos D.P."/>
            <person name="Kaster A.-K."/>
            <person name="Ovreas L."/>
            <person name="Rohde M."/>
            <person name="Galperin M.Y."/>
            <person name="Jogler C."/>
        </authorList>
    </citation>
    <scope>NUCLEOTIDE SEQUENCE [LARGE SCALE GENOMIC DNA]</scope>
    <source>
        <strain evidence="4 5">Spb1</strain>
    </source>
</reference>
<keyword evidence="2 4" id="KW-0012">Acyltransferase</keyword>
<accession>A0A518GL15</accession>
<proteinExistence type="predicted"/>
<evidence type="ECO:0000313" key="5">
    <source>
        <dbReference type="Proteomes" id="UP000315349"/>
    </source>
</evidence>
<dbReference type="Pfam" id="PF00583">
    <property type="entry name" value="Acetyltransf_1"/>
    <property type="match status" value="1"/>
</dbReference>
<evidence type="ECO:0000313" key="4">
    <source>
        <dbReference type="EMBL" id="QDV29269.1"/>
    </source>
</evidence>